<keyword evidence="2" id="KW-1185">Reference proteome</keyword>
<dbReference type="Proteomes" id="UP000261520">
    <property type="component" value="Unplaced"/>
</dbReference>
<name>A0A3B4BE88_9GOBI</name>
<dbReference type="Ensembl" id="ENSPMGT00000028517.1">
    <property type="protein sequence ID" value="ENSPMGP00000026774.1"/>
    <property type="gene ID" value="ENSPMGG00000021600.1"/>
</dbReference>
<organism evidence="1 2">
    <name type="scientific">Periophthalmus magnuspinnatus</name>
    <dbReference type="NCBI Taxonomy" id="409849"/>
    <lineage>
        <taxon>Eukaryota</taxon>
        <taxon>Metazoa</taxon>
        <taxon>Chordata</taxon>
        <taxon>Craniata</taxon>
        <taxon>Vertebrata</taxon>
        <taxon>Euteleostomi</taxon>
        <taxon>Actinopterygii</taxon>
        <taxon>Neopterygii</taxon>
        <taxon>Teleostei</taxon>
        <taxon>Neoteleostei</taxon>
        <taxon>Acanthomorphata</taxon>
        <taxon>Gobiaria</taxon>
        <taxon>Gobiiformes</taxon>
        <taxon>Gobioidei</taxon>
        <taxon>Gobiidae</taxon>
        <taxon>Oxudercinae</taxon>
        <taxon>Periophthalmus</taxon>
    </lineage>
</organism>
<sequence>MFFRVRPTVSAGSSRAPLRVDVPLLDPCSGHLTPGSAASLKLRNPQPFICLPHVPSDLWVPPGLRGRARTENPRTVSLILDMSPEKDWNSRRVHHSALRARINGEK</sequence>
<reference evidence="1" key="1">
    <citation type="submission" date="2025-08" db="UniProtKB">
        <authorList>
            <consortium name="Ensembl"/>
        </authorList>
    </citation>
    <scope>IDENTIFICATION</scope>
</reference>
<reference evidence="1" key="2">
    <citation type="submission" date="2025-09" db="UniProtKB">
        <authorList>
            <consortium name="Ensembl"/>
        </authorList>
    </citation>
    <scope>IDENTIFICATION</scope>
</reference>
<proteinExistence type="predicted"/>
<evidence type="ECO:0000313" key="2">
    <source>
        <dbReference type="Proteomes" id="UP000261520"/>
    </source>
</evidence>
<dbReference type="STRING" id="409849.ENSPMGP00000026774"/>
<dbReference type="AlphaFoldDB" id="A0A3B4BE88"/>
<evidence type="ECO:0000313" key="1">
    <source>
        <dbReference type="Ensembl" id="ENSPMGP00000026774.1"/>
    </source>
</evidence>
<protein>
    <submittedName>
        <fullName evidence="1">Uncharacterized protein</fullName>
    </submittedName>
</protein>
<accession>A0A3B4BE88</accession>